<dbReference type="GO" id="GO:0016787">
    <property type="term" value="F:hydrolase activity"/>
    <property type="evidence" value="ECO:0007669"/>
    <property type="project" value="UniProtKB-KW"/>
</dbReference>
<dbReference type="InterPro" id="IPR010662">
    <property type="entry name" value="RBBP9/YdeN"/>
</dbReference>
<feature type="region of interest" description="Disordered" evidence="1">
    <location>
        <begin position="1"/>
        <end position="30"/>
    </location>
</feature>
<feature type="compositionally biased region" description="Polar residues" evidence="1">
    <location>
        <begin position="1"/>
        <end position="10"/>
    </location>
</feature>
<dbReference type="Pfam" id="PF06821">
    <property type="entry name" value="Ser_hydrolase"/>
    <property type="match status" value="1"/>
</dbReference>
<gene>
    <name evidence="2" type="ORF">GOB81_09410</name>
</gene>
<evidence type="ECO:0000313" key="3">
    <source>
        <dbReference type="Proteomes" id="UP000631653"/>
    </source>
</evidence>
<protein>
    <submittedName>
        <fullName evidence="2">Alpha/beta fold hydrolase</fullName>
    </submittedName>
</protein>
<dbReference type="EMBL" id="WOSY01000007">
    <property type="protein sequence ID" value="NHN88848.1"/>
    <property type="molecule type" value="Genomic_DNA"/>
</dbReference>
<dbReference type="RefSeq" id="WP_173570156.1">
    <property type="nucleotide sequence ID" value="NZ_WOSY01000007.1"/>
</dbReference>
<comment type="caution">
    <text evidence="2">The sequence shown here is derived from an EMBL/GenBank/DDBJ whole genome shotgun (WGS) entry which is preliminary data.</text>
</comment>
<keyword evidence="2" id="KW-0378">Hydrolase</keyword>
<dbReference type="Gene3D" id="3.40.50.1820">
    <property type="entry name" value="alpha/beta hydrolase"/>
    <property type="match status" value="1"/>
</dbReference>
<evidence type="ECO:0000256" key="1">
    <source>
        <dbReference type="SAM" id="MobiDB-lite"/>
    </source>
</evidence>
<evidence type="ECO:0000313" key="2">
    <source>
        <dbReference type="EMBL" id="NHN88848.1"/>
    </source>
</evidence>
<reference evidence="2 3" key="1">
    <citation type="journal article" date="2020" name="Int. J. Syst. Evol. Microbiol.">
        <title>Novel acetic acid bacteria from cider fermentations: Acetobacter conturbans sp. nov. and Acetobacter fallax sp. nov.</title>
        <authorList>
            <person name="Sombolestani A.S."/>
            <person name="Cleenwerck I."/>
            <person name="Cnockaert M."/>
            <person name="Borremans W."/>
            <person name="Wieme A.D."/>
            <person name="De Vuyst L."/>
            <person name="Vandamme P."/>
        </authorList>
    </citation>
    <scope>NUCLEOTIDE SEQUENCE [LARGE SCALE GENOMIC DNA]</scope>
    <source>
        <strain evidence="2 3">LMG 1627</strain>
    </source>
</reference>
<proteinExistence type="predicted"/>
<sequence>MWSPSVSSPFGSREPRNGSRGQTEGYDNDFSPINRERSLIDRLRRFDVVIVPGLDNSDELHWQSQWENFWKRQGVSVQRVKQDDWSRPQLSEWRKELHAAISRCTRPVLLVAHSLGALLTAHCADLPVAGALLVAPADVEETISSQVSRISGFTPLPSMRLAFPAVMVASQNDEWLSFTRATLLARQWGASLFPAGWIGHIGNRENLGFWPDGFRALDVLLERIRI</sequence>
<organism evidence="2 3">
    <name type="scientific">Acetobacter conturbans</name>
    <dbReference type="NCBI Taxonomy" id="1737472"/>
    <lineage>
        <taxon>Bacteria</taxon>
        <taxon>Pseudomonadati</taxon>
        <taxon>Pseudomonadota</taxon>
        <taxon>Alphaproteobacteria</taxon>
        <taxon>Acetobacterales</taxon>
        <taxon>Acetobacteraceae</taxon>
        <taxon>Acetobacter</taxon>
    </lineage>
</organism>
<dbReference type="Proteomes" id="UP000631653">
    <property type="component" value="Unassembled WGS sequence"/>
</dbReference>
<dbReference type="SUPFAM" id="SSF53474">
    <property type="entry name" value="alpha/beta-Hydrolases"/>
    <property type="match status" value="1"/>
</dbReference>
<name>A0ABX0K3F0_9PROT</name>
<dbReference type="InterPro" id="IPR029058">
    <property type="entry name" value="AB_hydrolase_fold"/>
</dbReference>
<accession>A0ABX0K3F0</accession>
<keyword evidence="3" id="KW-1185">Reference proteome</keyword>